<dbReference type="STRING" id="42157.A0A182EVN2"/>
<dbReference type="WBParaSite" id="nOo.2.0.1.t12223-RA">
    <property type="protein sequence ID" value="nOo.2.0.1.t12223-RA"/>
    <property type="gene ID" value="nOo.2.0.1.g12223"/>
</dbReference>
<reference evidence="4" key="1">
    <citation type="submission" date="2016-06" db="UniProtKB">
        <authorList>
            <consortium name="WormBaseParasite"/>
        </authorList>
    </citation>
    <scope>IDENTIFICATION</scope>
</reference>
<dbReference type="AlphaFoldDB" id="A0A182EVN2"/>
<gene>
    <name evidence="2" type="ORF">NOO_LOCUS12223</name>
</gene>
<reference evidence="2 3" key="2">
    <citation type="submission" date="2018-08" db="EMBL/GenBank/DDBJ databases">
        <authorList>
            <person name="Laetsch R D."/>
            <person name="Stevens L."/>
            <person name="Kumar S."/>
            <person name="Blaxter L. M."/>
        </authorList>
    </citation>
    <scope>NUCLEOTIDE SEQUENCE [LARGE SCALE GENOMIC DNA]</scope>
</reference>
<evidence type="ECO:0000313" key="3">
    <source>
        <dbReference type="Proteomes" id="UP000271087"/>
    </source>
</evidence>
<accession>A0A182EVN2</accession>
<dbReference type="OrthoDB" id="5872352at2759"/>
<evidence type="ECO:0000313" key="4">
    <source>
        <dbReference type="WBParaSite" id="nOo.2.0.1.t12223-RA"/>
    </source>
</evidence>
<evidence type="ECO:0000259" key="1">
    <source>
        <dbReference type="Pfam" id="PF05585"/>
    </source>
</evidence>
<dbReference type="EMBL" id="UYRW01009998">
    <property type="protein sequence ID" value="VDM98376.1"/>
    <property type="molecule type" value="Genomic_DNA"/>
</dbReference>
<organism evidence="4">
    <name type="scientific">Onchocerca ochengi</name>
    <name type="common">Filarial nematode worm</name>
    <dbReference type="NCBI Taxonomy" id="42157"/>
    <lineage>
        <taxon>Eukaryota</taxon>
        <taxon>Metazoa</taxon>
        <taxon>Ecdysozoa</taxon>
        <taxon>Nematoda</taxon>
        <taxon>Chromadorea</taxon>
        <taxon>Rhabditida</taxon>
        <taxon>Spirurina</taxon>
        <taxon>Spiruromorpha</taxon>
        <taxon>Filarioidea</taxon>
        <taxon>Onchocercidae</taxon>
        <taxon>Onchocerca</taxon>
    </lineage>
</organism>
<proteinExistence type="predicted"/>
<dbReference type="PANTHER" id="PTHR47331:SF5">
    <property type="entry name" value="RIBONUCLEASE H"/>
    <property type="match status" value="1"/>
</dbReference>
<dbReference type="Pfam" id="PF05585">
    <property type="entry name" value="DUF1758"/>
    <property type="match status" value="1"/>
</dbReference>
<protein>
    <submittedName>
        <fullName evidence="4">DUF1758 domain-containing protein</fullName>
    </submittedName>
</protein>
<name>A0A182EVN2_ONCOC</name>
<dbReference type="InterPro" id="IPR008737">
    <property type="entry name" value="DUF1758"/>
</dbReference>
<keyword evidence="3" id="KW-1185">Reference proteome</keyword>
<feature type="domain" description="DUF1758" evidence="1">
    <location>
        <begin position="95"/>
        <end position="238"/>
    </location>
</feature>
<sequence length="398" mass="45343">MKRLKLLKKCSICFKDNHKTELCKVEKKCFYCKGLHHSALCDKRSTSSPNITNPPRKQELTQLSTDSPTFLYLSTGMTQIDTPQETLLLCKEIKVINPEHPQRQQRTLALFDIGSQLFYISKKLSSQLKLIESKPRTMLVAPFGTKTSIQCPTADARLNIQTEDKEIITINGHVVEYLTQELQVVDIPSNEEFEDLISYKKEPDILIGDDYFFKFIDLQDKRELQSGHTLVQSKVSPMIVGSGYIDRLCNSKSHPSSIMCSVCTNPNLDLENFWKLEMIGIQESPIDNDDEQAMNHLNRQLLSSTEDTSLCTRRLKNLVGCLRSSSLLLTYDTTLKDQLLNGIIEEVPPEKERGVVHYLPHHEVTTPDKTTAQLRIVYDASAHKRGFKSSMKFCIEAQ</sequence>
<evidence type="ECO:0000313" key="2">
    <source>
        <dbReference type="EMBL" id="VDM98376.1"/>
    </source>
</evidence>
<dbReference type="Proteomes" id="UP000271087">
    <property type="component" value="Unassembled WGS sequence"/>
</dbReference>
<dbReference type="PANTHER" id="PTHR47331">
    <property type="entry name" value="PHD-TYPE DOMAIN-CONTAINING PROTEIN"/>
    <property type="match status" value="1"/>
</dbReference>